<reference evidence="1 2" key="1">
    <citation type="journal article" date="2014" name="Genome Announc.">
        <title>Draft Genome Sequence of Cytophaga fermentans JCM 21142T, a Facultative Anaerobe Isolated from Marine Mud.</title>
        <authorList>
            <person name="Starns D."/>
            <person name="Oshima K."/>
            <person name="Suda W."/>
            <person name="Iino T."/>
            <person name="Yuki M."/>
            <person name="Inoue J."/>
            <person name="Kitamura K."/>
            <person name="Iida T."/>
            <person name="Darby A."/>
            <person name="Hattori M."/>
            <person name="Ohkuma M."/>
        </authorList>
    </citation>
    <scope>NUCLEOTIDE SEQUENCE [LARGE SCALE GENOMIC DNA]</scope>
    <source>
        <strain evidence="1 2">JCM 21142</strain>
    </source>
</reference>
<organism evidence="1 2">
    <name type="scientific">Saccharicrinis fermentans DSM 9555 = JCM 21142</name>
    <dbReference type="NCBI Taxonomy" id="869213"/>
    <lineage>
        <taxon>Bacteria</taxon>
        <taxon>Pseudomonadati</taxon>
        <taxon>Bacteroidota</taxon>
        <taxon>Bacteroidia</taxon>
        <taxon>Marinilabiliales</taxon>
        <taxon>Marinilabiliaceae</taxon>
        <taxon>Saccharicrinis</taxon>
    </lineage>
</organism>
<proteinExistence type="predicted"/>
<dbReference type="Proteomes" id="UP000019402">
    <property type="component" value="Unassembled WGS sequence"/>
</dbReference>
<protein>
    <submittedName>
        <fullName evidence="1">Uncharacterized protein</fullName>
    </submittedName>
</protein>
<dbReference type="EMBL" id="BAMD01000007">
    <property type="protein sequence ID" value="GAF02198.1"/>
    <property type="molecule type" value="Genomic_DNA"/>
</dbReference>
<evidence type="ECO:0000313" key="2">
    <source>
        <dbReference type="Proteomes" id="UP000019402"/>
    </source>
</evidence>
<sequence>MTMKLLTIAVFTILFWTCVEGVKAQSTGKLKKVVIDAGHGGKDRERMVSIRKKKILYWPLR</sequence>
<dbReference type="AlphaFoldDB" id="W7Y3P2"/>
<name>W7Y3P2_9BACT</name>
<comment type="caution">
    <text evidence="1">The sequence shown here is derived from an EMBL/GenBank/DDBJ whole genome shotgun (WGS) entry which is preliminary data.</text>
</comment>
<keyword evidence="2" id="KW-1185">Reference proteome</keyword>
<accession>W7Y3P2</accession>
<gene>
    <name evidence="1" type="ORF">JCM21142_3826</name>
</gene>
<evidence type="ECO:0000313" key="1">
    <source>
        <dbReference type="EMBL" id="GAF02198.1"/>
    </source>
</evidence>